<evidence type="ECO:0000313" key="2">
    <source>
        <dbReference type="Proteomes" id="UP001469553"/>
    </source>
</evidence>
<organism evidence="1 2">
    <name type="scientific">Ameca splendens</name>
    <dbReference type="NCBI Taxonomy" id="208324"/>
    <lineage>
        <taxon>Eukaryota</taxon>
        <taxon>Metazoa</taxon>
        <taxon>Chordata</taxon>
        <taxon>Craniata</taxon>
        <taxon>Vertebrata</taxon>
        <taxon>Euteleostomi</taxon>
        <taxon>Actinopterygii</taxon>
        <taxon>Neopterygii</taxon>
        <taxon>Teleostei</taxon>
        <taxon>Neoteleostei</taxon>
        <taxon>Acanthomorphata</taxon>
        <taxon>Ovalentaria</taxon>
        <taxon>Atherinomorphae</taxon>
        <taxon>Cyprinodontiformes</taxon>
        <taxon>Goodeidae</taxon>
        <taxon>Ameca</taxon>
    </lineage>
</organism>
<sequence length="185" mass="20724">MGGVVILAKGESQALYFAPPGFPVPALKQASPQHDAAAMFKGGGGVLRYKSDHLHTAFTCTPFLCQLTREPSSTCLQRSLDGYIAQIWNLISILKILGCNVTKYEKNSQYYSALILSLQDERSTYHHQSHDSPLQQSCQYVTPVMFVIRHPRQARVHRGGDQEELKGWSEQPRPLDLKPCLQVEL</sequence>
<accession>A0ABV0YMF1</accession>
<dbReference type="EMBL" id="JAHRIP010037982">
    <property type="protein sequence ID" value="MEQ2294767.1"/>
    <property type="molecule type" value="Genomic_DNA"/>
</dbReference>
<dbReference type="Proteomes" id="UP001469553">
    <property type="component" value="Unassembled WGS sequence"/>
</dbReference>
<proteinExistence type="predicted"/>
<protein>
    <submittedName>
        <fullName evidence="1">Uncharacterized protein</fullName>
    </submittedName>
</protein>
<keyword evidence="2" id="KW-1185">Reference proteome</keyword>
<comment type="caution">
    <text evidence="1">The sequence shown here is derived from an EMBL/GenBank/DDBJ whole genome shotgun (WGS) entry which is preliminary data.</text>
</comment>
<name>A0ABV0YMF1_9TELE</name>
<gene>
    <name evidence="1" type="ORF">AMECASPLE_007212</name>
</gene>
<reference evidence="1 2" key="1">
    <citation type="submission" date="2021-06" db="EMBL/GenBank/DDBJ databases">
        <authorList>
            <person name="Palmer J.M."/>
        </authorList>
    </citation>
    <scope>NUCLEOTIDE SEQUENCE [LARGE SCALE GENOMIC DNA]</scope>
    <source>
        <strain evidence="1 2">AS_MEX2019</strain>
        <tissue evidence="1">Muscle</tissue>
    </source>
</reference>
<evidence type="ECO:0000313" key="1">
    <source>
        <dbReference type="EMBL" id="MEQ2294767.1"/>
    </source>
</evidence>